<organism evidence="2 3">
    <name type="scientific">Aureobasidium melanogenum</name>
    <name type="common">Aureobasidium pullulans var. melanogenum</name>
    <dbReference type="NCBI Taxonomy" id="46634"/>
    <lineage>
        <taxon>Eukaryota</taxon>
        <taxon>Fungi</taxon>
        <taxon>Dikarya</taxon>
        <taxon>Ascomycota</taxon>
        <taxon>Pezizomycotina</taxon>
        <taxon>Dothideomycetes</taxon>
        <taxon>Dothideomycetidae</taxon>
        <taxon>Dothideales</taxon>
        <taxon>Saccotheciaceae</taxon>
        <taxon>Aureobasidium</taxon>
    </lineage>
</organism>
<evidence type="ECO:0000259" key="1">
    <source>
        <dbReference type="Pfam" id="PF01048"/>
    </source>
</evidence>
<accession>A0A9P8E511</accession>
<dbReference type="InterPro" id="IPR000845">
    <property type="entry name" value="Nucleoside_phosphorylase_d"/>
</dbReference>
<gene>
    <name evidence="2" type="ORF">KCU76_g14463</name>
</gene>
<dbReference type="GO" id="GO:0009116">
    <property type="term" value="P:nucleoside metabolic process"/>
    <property type="evidence" value="ECO:0007669"/>
    <property type="project" value="InterPro"/>
</dbReference>
<dbReference type="PANTHER" id="PTHR46082">
    <property type="entry name" value="ATP/GTP-BINDING PROTEIN-RELATED"/>
    <property type="match status" value="1"/>
</dbReference>
<dbReference type="Pfam" id="PF01048">
    <property type="entry name" value="PNP_UDP_1"/>
    <property type="match status" value="1"/>
</dbReference>
<evidence type="ECO:0000313" key="2">
    <source>
        <dbReference type="EMBL" id="KAG9681488.1"/>
    </source>
</evidence>
<dbReference type="OrthoDB" id="1577640at2759"/>
<dbReference type="InterPro" id="IPR053137">
    <property type="entry name" value="NLR-like"/>
</dbReference>
<sequence>MSVTQASTPPTRKEFSSEDYTIGIICALPTELAAATEMLDDEYPRLPQKPGDNNYYEYGRIGGHNVVIGTLPSGSSGLVSAAGVALNMKSSFRNIRMGLMVGIGGGVPSNEHDVRLGDVVVSKPTGQHGGVVQYDIGKTLPNGVFERTRSLNRPPTALLTTLTGISALEKRNKLKVADRLTQLAVNLPDYAFPSELTDDLQLPVIHYGTIASGNQVMKDAVERDKTSQDLGGVLCFEMEAAGLMDEFPCLVIRGISDYSDSHKNDGWQDYAAATAAAFVKELLNHLAPMEVEQTQTLSEAMSNLSLQLAKNTTIAQQTEEKIDCAREREPLYFASLLGLKSSVVQLWQDCSQLDDNKGFYGNALEAAACMGHDDIVMWLTDQIDNPPDYFNLSRIVRYLQSNVAQTLRALFRRRHGRRRSIIDAHVMCHMRMNHVGQEILRICLEENLAWIPITKELIIAKPHKTCTWNRKLVDILIEYRVHKFPLDFWTLFAIAERSRTALPILVNSRKEDIKFLFSDYLVLAEAESTYAIRELLNIGVSMPVTSELVSILARSALGSEILKLLLDTQTVQQPLTKSDVLTVAKGFRLETFESLLRHDWEDSSLTEELVLAIAANCYFEYRVREYPHDKQSLDIADE</sequence>
<dbReference type="GO" id="GO:0003824">
    <property type="term" value="F:catalytic activity"/>
    <property type="evidence" value="ECO:0007669"/>
    <property type="project" value="InterPro"/>
</dbReference>
<proteinExistence type="predicted"/>
<name>A0A9P8E511_AURME</name>
<dbReference type="EMBL" id="JAHFXF010000875">
    <property type="protein sequence ID" value="KAG9681488.1"/>
    <property type="molecule type" value="Genomic_DNA"/>
</dbReference>
<feature type="domain" description="Nucleoside phosphorylase" evidence="1">
    <location>
        <begin position="21"/>
        <end position="283"/>
    </location>
</feature>
<feature type="non-terminal residue" evidence="2">
    <location>
        <position position="1"/>
    </location>
</feature>
<dbReference type="Proteomes" id="UP000779574">
    <property type="component" value="Unassembled WGS sequence"/>
</dbReference>
<dbReference type="AlphaFoldDB" id="A0A9P8E511"/>
<comment type="caution">
    <text evidence="2">The sequence shown here is derived from an EMBL/GenBank/DDBJ whole genome shotgun (WGS) entry which is preliminary data.</text>
</comment>
<dbReference type="InterPro" id="IPR035994">
    <property type="entry name" value="Nucleoside_phosphorylase_sf"/>
</dbReference>
<dbReference type="PANTHER" id="PTHR46082:SF11">
    <property type="entry name" value="AAA+ ATPASE DOMAIN-CONTAINING PROTEIN-RELATED"/>
    <property type="match status" value="1"/>
</dbReference>
<evidence type="ECO:0000313" key="3">
    <source>
        <dbReference type="Proteomes" id="UP000779574"/>
    </source>
</evidence>
<reference evidence="2" key="2">
    <citation type="submission" date="2021-08" db="EMBL/GenBank/DDBJ databases">
        <authorList>
            <person name="Gostincar C."/>
            <person name="Sun X."/>
            <person name="Song Z."/>
            <person name="Gunde-Cimerman N."/>
        </authorList>
    </citation>
    <scope>NUCLEOTIDE SEQUENCE</scope>
    <source>
        <strain evidence="2">EXF-9911</strain>
    </source>
</reference>
<dbReference type="Gene3D" id="3.40.50.1580">
    <property type="entry name" value="Nucleoside phosphorylase domain"/>
    <property type="match status" value="1"/>
</dbReference>
<protein>
    <submittedName>
        <fullName evidence="2">Pfs domain-containing protein</fullName>
    </submittedName>
</protein>
<reference evidence="2" key="1">
    <citation type="journal article" date="2021" name="J Fungi (Basel)">
        <title>Virulence traits and population genomics of the black yeast Aureobasidium melanogenum.</title>
        <authorList>
            <person name="Cernosa A."/>
            <person name="Sun X."/>
            <person name="Gostincar C."/>
            <person name="Fang C."/>
            <person name="Gunde-Cimerman N."/>
            <person name="Song Z."/>
        </authorList>
    </citation>
    <scope>NUCLEOTIDE SEQUENCE</scope>
    <source>
        <strain evidence="2">EXF-9911</strain>
    </source>
</reference>
<dbReference type="SUPFAM" id="SSF53167">
    <property type="entry name" value="Purine and uridine phosphorylases"/>
    <property type="match status" value="1"/>
</dbReference>